<protein>
    <submittedName>
        <fullName evidence="2">Uncharacterized protein</fullName>
    </submittedName>
</protein>
<dbReference type="Proteomes" id="UP000236248">
    <property type="component" value="Chromosome NCAV"/>
</dbReference>
<evidence type="ECO:0000256" key="1">
    <source>
        <dbReference type="SAM" id="Phobius"/>
    </source>
</evidence>
<dbReference type="AlphaFoldDB" id="A0A2K5ATJ7"/>
<dbReference type="RefSeq" id="WP_103286499.1">
    <property type="nucleotide sequence ID" value="NZ_LT981265.1"/>
</dbReference>
<dbReference type="GeneID" id="41595758"/>
<dbReference type="KEGG" id="ncv:NCAV_1790"/>
<sequence>MPHTGIDLLTHLLLALYPAAAFFLIEIVCRLTGIPAWRKHVLQGLAALAFAVAYVTVIDASGIAVALFIFAPLLFLHAKNVKAREMAKNQG</sequence>
<proteinExistence type="predicted"/>
<keyword evidence="1" id="KW-1133">Transmembrane helix</keyword>
<organism evidence="2 3">
    <name type="scientific">Candidatus Nitrosocaldus cavascurensis</name>
    <dbReference type="NCBI Taxonomy" id="2058097"/>
    <lineage>
        <taxon>Archaea</taxon>
        <taxon>Nitrososphaerota</taxon>
        <taxon>Nitrososphaeria</taxon>
        <taxon>Candidatus Nitrosocaldales</taxon>
        <taxon>Candidatus Nitrosocaldaceae</taxon>
        <taxon>Candidatus Nitrosocaldus</taxon>
    </lineage>
</organism>
<evidence type="ECO:0000313" key="3">
    <source>
        <dbReference type="Proteomes" id="UP000236248"/>
    </source>
</evidence>
<keyword evidence="1" id="KW-0472">Membrane</keyword>
<accession>A0A2K5ATJ7</accession>
<name>A0A2K5ATJ7_9ARCH</name>
<dbReference type="EMBL" id="LT981265">
    <property type="protein sequence ID" value="SPC34953.1"/>
    <property type="molecule type" value="Genomic_DNA"/>
</dbReference>
<evidence type="ECO:0000313" key="2">
    <source>
        <dbReference type="EMBL" id="SPC34953.1"/>
    </source>
</evidence>
<feature type="transmembrane region" description="Helical" evidence="1">
    <location>
        <begin position="12"/>
        <end position="33"/>
    </location>
</feature>
<gene>
    <name evidence="2" type="ORF">NCAV_1790</name>
</gene>
<feature type="transmembrane region" description="Helical" evidence="1">
    <location>
        <begin position="45"/>
        <end position="76"/>
    </location>
</feature>
<reference evidence="3" key="1">
    <citation type="submission" date="2018-01" db="EMBL/GenBank/DDBJ databases">
        <authorList>
            <person name="Kerou L M."/>
        </authorList>
    </citation>
    <scope>NUCLEOTIDE SEQUENCE [LARGE SCALE GENOMIC DNA]</scope>
    <source>
        <strain evidence="3">SCU2</strain>
    </source>
</reference>
<keyword evidence="3" id="KW-1185">Reference proteome</keyword>
<keyword evidence="1" id="KW-0812">Transmembrane</keyword>